<proteinExistence type="predicted"/>
<dbReference type="AlphaFoldDB" id="A0AAD5CYR0"/>
<comment type="caution">
    <text evidence="1">The sequence shown here is derived from an EMBL/GenBank/DDBJ whole genome shotgun (WGS) entry which is preliminary data.</text>
</comment>
<dbReference type="Proteomes" id="UP001206925">
    <property type="component" value="Unassembled WGS sequence"/>
</dbReference>
<keyword evidence="2" id="KW-1185">Reference proteome</keyword>
<accession>A0AAD5CYR0</accession>
<protein>
    <submittedName>
        <fullName evidence="1">Uncharacterized protein</fullName>
    </submittedName>
</protein>
<dbReference type="EMBL" id="JAMZMK010006264">
    <property type="protein sequence ID" value="KAI7749895.1"/>
    <property type="molecule type" value="Genomic_DNA"/>
</dbReference>
<evidence type="ECO:0000313" key="2">
    <source>
        <dbReference type="Proteomes" id="UP001206925"/>
    </source>
</evidence>
<name>A0AAD5CYR0_AMBAR</name>
<sequence>MRTGHHSGKVWWLHRLPNPQAKEHSGDKHRYQRKWRTNVSGSDMILLADMQDIRDSYDSLLCLCSLISDGLSFHGGRWCRGADKFSGI</sequence>
<gene>
    <name evidence="1" type="ORF">M8C21_014068</name>
</gene>
<organism evidence="1 2">
    <name type="scientific">Ambrosia artemisiifolia</name>
    <name type="common">Common ragweed</name>
    <dbReference type="NCBI Taxonomy" id="4212"/>
    <lineage>
        <taxon>Eukaryota</taxon>
        <taxon>Viridiplantae</taxon>
        <taxon>Streptophyta</taxon>
        <taxon>Embryophyta</taxon>
        <taxon>Tracheophyta</taxon>
        <taxon>Spermatophyta</taxon>
        <taxon>Magnoliopsida</taxon>
        <taxon>eudicotyledons</taxon>
        <taxon>Gunneridae</taxon>
        <taxon>Pentapetalae</taxon>
        <taxon>asterids</taxon>
        <taxon>campanulids</taxon>
        <taxon>Asterales</taxon>
        <taxon>Asteraceae</taxon>
        <taxon>Asteroideae</taxon>
        <taxon>Heliantheae alliance</taxon>
        <taxon>Heliantheae</taxon>
        <taxon>Ambrosia</taxon>
    </lineage>
</organism>
<reference evidence="1" key="1">
    <citation type="submission" date="2022-06" db="EMBL/GenBank/DDBJ databases">
        <title>Uncovering the hologenomic basis of an extraordinary plant invasion.</title>
        <authorList>
            <person name="Bieker V.C."/>
            <person name="Martin M.D."/>
            <person name="Gilbert T."/>
            <person name="Hodgins K."/>
            <person name="Battlay P."/>
            <person name="Petersen B."/>
            <person name="Wilson J."/>
        </authorList>
    </citation>
    <scope>NUCLEOTIDE SEQUENCE</scope>
    <source>
        <strain evidence="1">AA19_3_7</strain>
        <tissue evidence="1">Leaf</tissue>
    </source>
</reference>
<evidence type="ECO:0000313" key="1">
    <source>
        <dbReference type="EMBL" id="KAI7749895.1"/>
    </source>
</evidence>